<gene>
    <name evidence="1" type="ORF">CVLEPA_LOCUS4881</name>
</gene>
<dbReference type="EMBL" id="CAWYQH010000013">
    <property type="protein sequence ID" value="CAK8675293.1"/>
    <property type="molecule type" value="Genomic_DNA"/>
</dbReference>
<dbReference type="Proteomes" id="UP001642483">
    <property type="component" value="Unassembled WGS sequence"/>
</dbReference>
<reference evidence="1 2" key="1">
    <citation type="submission" date="2024-02" db="EMBL/GenBank/DDBJ databases">
        <authorList>
            <person name="Daric V."/>
            <person name="Darras S."/>
        </authorList>
    </citation>
    <scope>NUCLEOTIDE SEQUENCE [LARGE SCALE GENOMIC DNA]</scope>
</reference>
<evidence type="ECO:0000313" key="2">
    <source>
        <dbReference type="Proteomes" id="UP001642483"/>
    </source>
</evidence>
<name>A0ABP0F6F8_CLALP</name>
<sequence>MTVFKTGVPVLMRPSLAEKQLNALQRDVDCFHWTPSTQEPFDGPANPVTTTTFQKRDRKGLCEYVHVMLRYVSICAMIDTGASVSLMSKTLFGEVSSRNLEYHAWSRSGFPTNNGKWNGATGVLGLATLSRRV</sequence>
<proteinExistence type="predicted"/>
<keyword evidence="2" id="KW-1185">Reference proteome</keyword>
<accession>A0ABP0F6F8</accession>
<organism evidence="1 2">
    <name type="scientific">Clavelina lepadiformis</name>
    <name type="common">Light-bulb sea squirt</name>
    <name type="synonym">Ascidia lepadiformis</name>
    <dbReference type="NCBI Taxonomy" id="159417"/>
    <lineage>
        <taxon>Eukaryota</taxon>
        <taxon>Metazoa</taxon>
        <taxon>Chordata</taxon>
        <taxon>Tunicata</taxon>
        <taxon>Ascidiacea</taxon>
        <taxon>Aplousobranchia</taxon>
        <taxon>Clavelinidae</taxon>
        <taxon>Clavelina</taxon>
    </lineage>
</organism>
<evidence type="ECO:0000313" key="1">
    <source>
        <dbReference type="EMBL" id="CAK8675293.1"/>
    </source>
</evidence>
<evidence type="ECO:0008006" key="3">
    <source>
        <dbReference type="Google" id="ProtNLM"/>
    </source>
</evidence>
<protein>
    <recommendedName>
        <fullName evidence="3">Peptidase A2 domain-containing protein</fullName>
    </recommendedName>
</protein>
<comment type="caution">
    <text evidence="1">The sequence shown here is derived from an EMBL/GenBank/DDBJ whole genome shotgun (WGS) entry which is preliminary data.</text>
</comment>